<reference evidence="12" key="1">
    <citation type="submission" date="2023-06" db="EMBL/GenBank/DDBJ databases">
        <authorList>
            <person name="Delattre M."/>
        </authorList>
    </citation>
    <scope>NUCLEOTIDE SEQUENCE</scope>
    <source>
        <strain evidence="12">AF72</strain>
    </source>
</reference>
<dbReference type="GO" id="GO:0005911">
    <property type="term" value="C:cell-cell junction"/>
    <property type="evidence" value="ECO:0007669"/>
    <property type="project" value="TreeGrafter"/>
</dbReference>
<evidence type="ECO:0000256" key="1">
    <source>
        <dbReference type="ARBA" id="ARBA00004370"/>
    </source>
</evidence>
<feature type="region of interest" description="Disordered" evidence="9">
    <location>
        <begin position="1201"/>
        <end position="1222"/>
    </location>
</feature>
<dbReference type="InterPro" id="IPR050971">
    <property type="entry name" value="Cadherin-domain_protein"/>
</dbReference>
<protein>
    <recommendedName>
        <fullName evidence="11">Cadherin domain-containing protein</fullName>
    </recommendedName>
</protein>
<evidence type="ECO:0000313" key="12">
    <source>
        <dbReference type="EMBL" id="CAJ0585617.1"/>
    </source>
</evidence>
<evidence type="ECO:0000256" key="9">
    <source>
        <dbReference type="SAM" id="MobiDB-lite"/>
    </source>
</evidence>
<evidence type="ECO:0000256" key="3">
    <source>
        <dbReference type="ARBA" id="ARBA00022737"/>
    </source>
</evidence>
<keyword evidence="6 10" id="KW-1133">Transmembrane helix</keyword>
<keyword evidence="7 10" id="KW-0472">Membrane</keyword>
<organism evidence="12 13">
    <name type="scientific">Mesorhabditis spiculigera</name>
    <dbReference type="NCBI Taxonomy" id="96644"/>
    <lineage>
        <taxon>Eukaryota</taxon>
        <taxon>Metazoa</taxon>
        <taxon>Ecdysozoa</taxon>
        <taxon>Nematoda</taxon>
        <taxon>Chromadorea</taxon>
        <taxon>Rhabditida</taxon>
        <taxon>Rhabditina</taxon>
        <taxon>Rhabditomorpha</taxon>
        <taxon>Rhabditoidea</taxon>
        <taxon>Rhabditidae</taxon>
        <taxon>Mesorhabditinae</taxon>
        <taxon>Mesorhabditis</taxon>
    </lineage>
</organism>
<sequence length="1222" mass="133697">MRIDRAETTLPINVAAEVDEEVGLSLDPPIGDFIISPAILSAKQPLKLVLQRPVTEAKNVTTEIIALGLISGDEQRIRLNLSLVPIEAVATTAAASSAEKAAAPSFENKLVELTIADGQENKVMLKILNPRAEKPKVQVFGSEAHVKLFEIRQDEETITASWLGCENCELPPKMTLGLMARYPDNGHTMSAVVLARVTKAEVFRFVEKDYKTVIVEGAKSTEKMLKLRAKNAGEQQLSFSLDDQSGVLSIDPVSGIVRVQHPEFVSREFLGEQFEVTARAHAGEAEAMTRIRVKIRPKPTEAVAKEEPTSHAFKLAAGQRIVGELSDSAACERSLHEGDSERFSINSDGQLSYVGPLQKEDKVYTFKVSCLTSNRLVSEEIVAVEVAGFGSSPPTVDPERAVISVPSWLEEEREIASLRIREDDLDADLEVTLAVEGVTEQGETVLFESNAFSVTPGPDGRYSVKMKGKLEPEGRPAILKLRVLVADKTHPLEVKAEANLTLLPFDAGQRQVRDFCALNPLPDEIVASGPGYLYTVSTHGCSGAVKCSYAVDLMPGLRINWTTEELARLGGFLRTTWEDGTVSSRVLVVNVEDVNEQPPVFVENAMEAIVYDDMPSGSVIAKVKASDVDTDKLTYSLNCTACYNSMEIGNDGRLKLTKAISGNIAEGPVKVVVSDGKHRVEQPIKIKHAETPKCLPRFGDVARLRNLVGKGPSQIVLSDNTPADDCQISYSLKNRADMLKQLELEFDESNGTLSVSRVKLEDLPRRVPVVVVATSGKLTKEMGVDLLISEESNDDFEFAVEEFALQVPENAEKGEILGKLYAVNGGKPKRVYFSSNSTKESPIALDELSGEIMVKSALDADKQAAHTFVVTAQDNESRKAIVHVAVEPTGGRRPRFPMQELVFGLHLKSPPGLIITTVAAPEIERKAEDNTTSTTYRMLSTTFVLDGKERDANEAFVLNPTTGELKLEAQSLDPYENGVFFMQIEAIGNEIFVYKDSDVLVVETGEAPLLTFWEMVEKISSSLSQRLNLGVIPIEVDVHRVEDRPVADTSDLHFLLFDETSSLPRLRSGALGLAGQVSALGAEREPVVHAQVPFSVIILIAVFFVLLATILVVVLVLLCLERAKYHEEKQLIEDHKALNTALAQPQPRVGTLRLLFDGMYERGDSKAPEYSIQEVKVDVAAEKEPYGRIGDDDAYGVVDKKNARASKPKSSNPDYSTVYGEL</sequence>
<evidence type="ECO:0000256" key="5">
    <source>
        <dbReference type="ARBA" id="ARBA00022889"/>
    </source>
</evidence>
<comment type="subcellular location">
    <subcellularLocation>
        <location evidence="1">Membrane</location>
    </subcellularLocation>
</comment>
<dbReference type="GO" id="GO:0007156">
    <property type="term" value="P:homophilic cell adhesion via plasma membrane adhesion molecules"/>
    <property type="evidence" value="ECO:0007669"/>
    <property type="project" value="InterPro"/>
</dbReference>
<dbReference type="GO" id="GO:0005509">
    <property type="term" value="F:calcium ion binding"/>
    <property type="evidence" value="ECO:0007669"/>
    <property type="project" value="UniProtKB-UniRule"/>
</dbReference>
<dbReference type="CDD" id="cd11304">
    <property type="entry name" value="Cadherin_repeat"/>
    <property type="match status" value="1"/>
</dbReference>
<dbReference type="PRINTS" id="PR00205">
    <property type="entry name" value="CADHERIN"/>
</dbReference>
<keyword evidence="2 10" id="KW-0812">Transmembrane</keyword>
<evidence type="ECO:0000256" key="6">
    <source>
        <dbReference type="ARBA" id="ARBA00022989"/>
    </source>
</evidence>
<evidence type="ECO:0000256" key="7">
    <source>
        <dbReference type="ARBA" id="ARBA00023136"/>
    </source>
</evidence>
<gene>
    <name evidence="12" type="ORF">MSPICULIGERA_LOCUS23630</name>
</gene>
<feature type="non-terminal residue" evidence="12">
    <location>
        <position position="1222"/>
    </location>
</feature>
<name>A0AA36DE97_9BILA</name>
<feature type="domain" description="Cadherin" evidence="11">
    <location>
        <begin position="799"/>
        <end position="896"/>
    </location>
</feature>
<dbReference type="PROSITE" id="PS50268">
    <property type="entry name" value="CADHERIN_2"/>
    <property type="match status" value="1"/>
</dbReference>
<comment type="caution">
    <text evidence="12">The sequence shown here is derived from an EMBL/GenBank/DDBJ whole genome shotgun (WGS) entry which is preliminary data.</text>
</comment>
<dbReference type="InterPro" id="IPR015919">
    <property type="entry name" value="Cadherin-like_sf"/>
</dbReference>
<dbReference type="Gene3D" id="2.60.40.60">
    <property type="entry name" value="Cadherins"/>
    <property type="match status" value="3"/>
</dbReference>
<dbReference type="Proteomes" id="UP001177023">
    <property type="component" value="Unassembled WGS sequence"/>
</dbReference>
<dbReference type="PANTHER" id="PTHR24025:SF23">
    <property type="entry name" value="NEURAL-CADHERIN"/>
    <property type="match status" value="1"/>
</dbReference>
<dbReference type="GO" id="GO:0016020">
    <property type="term" value="C:membrane"/>
    <property type="evidence" value="ECO:0007669"/>
    <property type="project" value="UniProtKB-SubCell"/>
</dbReference>
<feature type="transmembrane region" description="Helical" evidence="10">
    <location>
        <begin position="1094"/>
        <end position="1120"/>
    </location>
</feature>
<evidence type="ECO:0000256" key="8">
    <source>
        <dbReference type="PROSITE-ProRule" id="PRU00043"/>
    </source>
</evidence>
<evidence type="ECO:0000313" key="13">
    <source>
        <dbReference type="Proteomes" id="UP001177023"/>
    </source>
</evidence>
<evidence type="ECO:0000256" key="10">
    <source>
        <dbReference type="SAM" id="Phobius"/>
    </source>
</evidence>
<dbReference type="EMBL" id="CATQJA010002706">
    <property type="protein sequence ID" value="CAJ0585617.1"/>
    <property type="molecule type" value="Genomic_DNA"/>
</dbReference>
<dbReference type="InterPro" id="IPR002126">
    <property type="entry name" value="Cadherin-like_dom"/>
</dbReference>
<evidence type="ECO:0000256" key="2">
    <source>
        <dbReference type="ARBA" id="ARBA00022692"/>
    </source>
</evidence>
<dbReference type="PANTHER" id="PTHR24025">
    <property type="entry name" value="DESMOGLEIN FAMILY MEMBER"/>
    <property type="match status" value="1"/>
</dbReference>
<keyword evidence="3" id="KW-0677">Repeat</keyword>
<keyword evidence="13" id="KW-1185">Reference proteome</keyword>
<accession>A0AA36DE97</accession>
<evidence type="ECO:0000256" key="4">
    <source>
        <dbReference type="ARBA" id="ARBA00022837"/>
    </source>
</evidence>
<dbReference type="AlphaFoldDB" id="A0AA36DE97"/>
<evidence type="ECO:0000259" key="11">
    <source>
        <dbReference type="PROSITE" id="PS50268"/>
    </source>
</evidence>
<keyword evidence="4 8" id="KW-0106">Calcium</keyword>
<dbReference type="SUPFAM" id="SSF49313">
    <property type="entry name" value="Cadherin-like"/>
    <property type="match status" value="3"/>
</dbReference>
<keyword evidence="5" id="KW-0130">Cell adhesion</keyword>
<proteinExistence type="predicted"/>